<feature type="transmembrane region" description="Helical" evidence="1">
    <location>
        <begin position="122"/>
        <end position="147"/>
    </location>
</feature>
<dbReference type="Proteomes" id="UP001271723">
    <property type="component" value="Unassembled WGS sequence"/>
</dbReference>
<dbReference type="RefSeq" id="WP_256965218.1">
    <property type="nucleotide sequence ID" value="NZ_JAGJBZ010000001.1"/>
</dbReference>
<dbReference type="EMBL" id="JARAVY010000007">
    <property type="protein sequence ID" value="MDX2911104.1"/>
    <property type="molecule type" value="Genomic_DNA"/>
</dbReference>
<gene>
    <name evidence="2" type="ORF">PV517_20685</name>
</gene>
<proteinExistence type="predicted"/>
<evidence type="ECO:0000313" key="3">
    <source>
        <dbReference type="Proteomes" id="UP001271723"/>
    </source>
</evidence>
<keyword evidence="1" id="KW-1133">Transmembrane helix</keyword>
<organism evidence="2 3">
    <name type="scientific">Streptomyces griseiscabiei</name>
    <dbReference type="NCBI Taxonomy" id="2993540"/>
    <lineage>
        <taxon>Bacteria</taxon>
        <taxon>Bacillati</taxon>
        <taxon>Actinomycetota</taxon>
        <taxon>Actinomycetes</taxon>
        <taxon>Kitasatosporales</taxon>
        <taxon>Streptomycetaceae</taxon>
        <taxon>Streptomyces</taxon>
    </lineage>
</organism>
<keyword evidence="3" id="KW-1185">Reference proteome</keyword>
<evidence type="ECO:0008006" key="4">
    <source>
        <dbReference type="Google" id="ProtNLM"/>
    </source>
</evidence>
<feature type="transmembrane region" description="Helical" evidence="1">
    <location>
        <begin position="208"/>
        <end position="227"/>
    </location>
</feature>
<feature type="transmembrane region" description="Helical" evidence="1">
    <location>
        <begin position="91"/>
        <end position="110"/>
    </location>
</feature>
<evidence type="ECO:0000313" key="2">
    <source>
        <dbReference type="EMBL" id="MDX2911104.1"/>
    </source>
</evidence>
<accession>A0ABU4L5P1</accession>
<feature type="transmembrane region" description="Helical" evidence="1">
    <location>
        <begin position="271"/>
        <end position="289"/>
    </location>
</feature>
<keyword evidence="1" id="KW-0812">Transmembrane</keyword>
<evidence type="ECO:0000256" key="1">
    <source>
        <dbReference type="SAM" id="Phobius"/>
    </source>
</evidence>
<keyword evidence="1" id="KW-0472">Membrane</keyword>
<comment type="caution">
    <text evidence="2">The sequence shown here is derived from an EMBL/GenBank/DDBJ whole genome shotgun (WGS) entry which is preliminary data.</text>
</comment>
<reference evidence="2 3" key="1">
    <citation type="journal article" date="2023" name="Microb. Genom.">
        <title>Mesoterricola silvestris gen. nov., sp. nov., Mesoterricola sediminis sp. nov., Geothrix oryzae sp. nov., Geothrix edaphica sp. nov., Geothrix rubra sp. nov., and Geothrix limicola sp. nov., six novel members of Acidobacteriota isolated from soils.</title>
        <authorList>
            <person name="Weisberg A.J."/>
            <person name="Pearce E."/>
            <person name="Kramer C.G."/>
            <person name="Chang J.H."/>
            <person name="Clarke C.R."/>
        </authorList>
    </citation>
    <scope>NUCLEOTIDE SEQUENCE [LARGE SCALE GENOMIC DNA]</scope>
    <source>
        <strain evidence="2 3">NRRL_B-2795</strain>
    </source>
</reference>
<feature type="transmembrane region" description="Helical" evidence="1">
    <location>
        <begin position="301"/>
        <end position="325"/>
    </location>
</feature>
<sequence length="390" mass="40502">MTYRRAAIPAVIGAVLLVALLWWAGASESALRLRGATEVLGAQAAGDLERWLAPWSYDPPASSQLGAEVSGLGDTFRSDGSRYRSLYETALQIRFTAVLAFFVPGALLLVRRLPPVRGRATAALLAVWAWGLVAGTLAVIVSAPWLIASQGHGSYRFLPQLAGVISSGRQVLVVTALAAAAVTVLVARVTAKGAGPLPQEVVPARAGRLAATAGTLVIAFSLVVLSYESVAASLQTAFTGSGLLSEPGDLLRQWLLLGGWSGPAGTSLGDWSLYRAVDALLLVVVWWALRLLPGLLTRATVPALAVGAVCATVLGLLTSQFLRMLVDGTTLRWDLYLAGNLGDGVPAALIWGPLAGAATAVTLRVTVARTETTGAPDTAEAPEATRSESP</sequence>
<feature type="transmembrane region" description="Helical" evidence="1">
    <location>
        <begin position="167"/>
        <end position="187"/>
    </location>
</feature>
<protein>
    <recommendedName>
        <fullName evidence="4">Integral membrane protein</fullName>
    </recommendedName>
</protein>
<feature type="transmembrane region" description="Helical" evidence="1">
    <location>
        <begin position="345"/>
        <end position="363"/>
    </location>
</feature>
<name>A0ABU4L5P1_9ACTN</name>